<evidence type="ECO:0000313" key="1">
    <source>
        <dbReference type="EMBL" id="VUX56071.1"/>
    </source>
</evidence>
<dbReference type="EMBL" id="LR633967">
    <property type="protein sequence ID" value="VUX56071.1"/>
    <property type="molecule type" value="Genomic_DNA"/>
</dbReference>
<protein>
    <submittedName>
        <fullName evidence="1">Uncharacterized protein</fullName>
    </submittedName>
</protein>
<sequence length="101" mass="11517">MGNDEYEIMDDDQYGGLTQHEKEVHIRDLGVRKSMAIKALNEIIKSLAKKGYKTDIDVHFQDDTKTQVQIFSDTKIEGFPQTIPGSKYPQIVDVTITCVFH</sequence>
<name>A0A7D9D2A0_9GAMM</name>
<dbReference type="AlphaFoldDB" id="A0A7D9D2A0"/>
<gene>
    <name evidence="1" type="ORF">JTBM06_V1_260014</name>
</gene>
<accession>A0A7D9D2A0</accession>
<organism evidence="1">
    <name type="scientific">uncultured Woeseiaceae bacterium</name>
    <dbReference type="NCBI Taxonomy" id="1983305"/>
    <lineage>
        <taxon>Bacteria</taxon>
        <taxon>Pseudomonadati</taxon>
        <taxon>Pseudomonadota</taxon>
        <taxon>Gammaproteobacteria</taxon>
        <taxon>Woeseiales</taxon>
        <taxon>Woeseiaceae</taxon>
        <taxon>environmental samples</taxon>
    </lineage>
</organism>
<proteinExistence type="predicted"/>
<reference evidence="1" key="1">
    <citation type="submission" date="2019-07" db="EMBL/GenBank/DDBJ databases">
        <authorList>
            <person name="Weber M."/>
            <person name="Kostadinov I."/>
            <person name="Kostadinov D I."/>
        </authorList>
    </citation>
    <scope>NUCLEOTIDE SEQUENCE</scope>
    <source>
        <strain evidence="1">Gfbio:sag-sample-m06:053724c1-46a9-4a36-b237-ea2bf867836b</strain>
    </source>
</reference>